<evidence type="ECO:0000313" key="9">
    <source>
        <dbReference type="EMBL" id="MBP2409768.1"/>
    </source>
</evidence>
<feature type="transmembrane region" description="Helical" evidence="7">
    <location>
        <begin position="75"/>
        <end position="96"/>
    </location>
</feature>
<dbReference type="EMBL" id="JAGIOC010000001">
    <property type="protein sequence ID" value="MBP2409768.1"/>
    <property type="molecule type" value="Genomic_DNA"/>
</dbReference>
<evidence type="ECO:0000256" key="1">
    <source>
        <dbReference type="ARBA" id="ARBA00004651"/>
    </source>
</evidence>
<organism evidence="9 10">
    <name type="scientific">Brachybacterium fresconis</name>
    <dbReference type="NCBI Taxonomy" id="173363"/>
    <lineage>
        <taxon>Bacteria</taxon>
        <taxon>Bacillati</taxon>
        <taxon>Actinomycetota</taxon>
        <taxon>Actinomycetes</taxon>
        <taxon>Micrococcales</taxon>
        <taxon>Dermabacteraceae</taxon>
        <taxon>Brachybacterium</taxon>
    </lineage>
</organism>
<dbReference type="InterPro" id="IPR011701">
    <property type="entry name" value="MFS"/>
</dbReference>
<evidence type="ECO:0000256" key="6">
    <source>
        <dbReference type="SAM" id="MobiDB-lite"/>
    </source>
</evidence>
<dbReference type="Pfam" id="PF07690">
    <property type="entry name" value="MFS_1"/>
    <property type="match status" value="1"/>
</dbReference>
<feature type="compositionally biased region" description="Basic and acidic residues" evidence="6">
    <location>
        <begin position="1"/>
        <end position="22"/>
    </location>
</feature>
<reference evidence="9 10" key="1">
    <citation type="submission" date="2021-03" db="EMBL/GenBank/DDBJ databases">
        <title>Sequencing the genomes of 1000 actinobacteria strains.</title>
        <authorList>
            <person name="Klenk H.-P."/>
        </authorList>
    </citation>
    <scope>NUCLEOTIDE SEQUENCE [LARGE SCALE GENOMIC DNA]</scope>
    <source>
        <strain evidence="9 10">DSM 14564</strain>
    </source>
</reference>
<feature type="transmembrane region" description="Helical" evidence="7">
    <location>
        <begin position="395"/>
        <end position="416"/>
    </location>
</feature>
<feature type="region of interest" description="Disordered" evidence="6">
    <location>
        <begin position="1"/>
        <end position="34"/>
    </location>
</feature>
<feature type="transmembrane region" description="Helical" evidence="7">
    <location>
        <begin position="108"/>
        <end position="130"/>
    </location>
</feature>
<gene>
    <name evidence="9" type="ORF">JOF44_002671</name>
</gene>
<feature type="domain" description="Major facilitator superfamily (MFS) profile" evidence="8">
    <location>
        <begin position="41"/>
        <end position="420"/>
    </location>
</feature>
<keyword evidence="10" id="KW-1185">Reference proteome</keyword>
<proteinExistence type="predicted"/>
<feature type="transmembrane region" description="Helical" evidence="7">
    <location>
        <begin position="267"/>
        <end position="289"/>
    </location>
</feature>
<accession>A0ABS4YP91</accession>
<dbReference type="InterPro" id="IPR036259">
    <property type="entry name" value="MFS_trans_sf"/>
</dbReference>
<protein>
    <submittedName>
        <fullName evidence="9">MFS family arabinose efflux permease</fullName>
    </submittedName>
</protein>
<keyword evidence="2" id="KW-1003">Cell membrane</keyword>
<name>A0ABS4YP91_9MICO</name>
<sequence length="426" mass="43421">MNPRDEPGELRDDHDEELRAEPGTDPEAGPGTTAPSVPYRTLIWLAVATFTTGIDGYVLAGLLPDIATDLDVTAALAGQLVSVFALTSAVAGPVLGATTSGWEQRRTILAALSTFVLGNLITAVAPTYALALGGRVLAALGGCLLAAAVTGYVVHLVAERDRGRALSFVLGGWMTATALGVPVGLILGQSNWRLPLVLVSVVGTVALVGIGLRLPPLRYPSSSLLDRLRPLARPHLVAGLLVSTGVLCASYTCFTYAVLILRPSHPAGWMIIVIMCGYGLASMLGNAVTGRLVDRFSPVRVLTVVLAGLLVDSLFGALALSLAVPSAVAVLSLVWFLLAGIGNGGHAVPQQARLAAMAPASVAVVMALNASAISLGSALGGGVGGLALATGLSPGHLPLIAAAVLALTLPLHLLVARWTRAAAARS</sequence>
<comment type="subcellular location">
    <subcellularLocation>
        <location evidence="1">Cell membrane</location>
        <topology evidence="1">Multi-pass membrane protein</topology>
    </subcellularLocation>
</comment>
<dbReference type="RefSeq" id="WP_209892316.1">
    <property type="nucleotide sequence ID" value="NZ_BAAAJV010000025.1"/>
</dbReference>
<dbReference type="PANTHER" id="PTHR43124">
    <property type="entry name" value="PURINE EFFLUX PUMP PBUE"/>
    <property type="match status" value="1"/>
</dbReference>
<dbReference type="CDD" id="cd17324">
    <property type="entry name" value="MFS_NepI_like"/>
    <property type="match status" value="1"/>
</dbReference>
<dbReference type="SUPFAM" id="SSF103473">
    <property type="entry name" value="MFS general substrate transporter"/>
    <property type="match status" value="1"/>
</dbReference>
<feature type="transmembrane region" description="Helical" evidence="7">
    <location>
        <begin position="136"/>
        <end position="158"/>
    </location>
</feature>
<keyword evidence="5 7" id="KW-0472">Membrane</keyword>
<feature type="transmembrane region" description="Helical" evidence="7">
    <location>
        <begin position="354"/>
        <end position="375"/>
    </location>
</feature>
<dbReference type="Gene3D" id="1.20.1250.20">
    <property type="entry name" value="MFS general substrate transporter like domains"/>
    <property type="match status" value="1"/>
</dbReference>
<evidence type="ECO:0000313" key="10">
    <source>
        <dbReference type="Proteomes" id="UP000698222"/>
    </source>
</evidence>
<keyword evidence="4 7" id="KW-1133">Transmembrane helix</keyword>
<dbReference type="InterPro" id="IPR050189">
    <property type="entry name" value="MFS_Efflux_Transporters"/>
</dbReference>
<feature type="transmembrane region" description="Helical" evidence="7">
    <location>
        <begin position="236"/>
        <end position="261"/>
    </location>
</feature>
<comment type="caution">
    <text evidence="9">The sequence shown here is derived from an EMBL/GenBank/DDBJ whole genome shotgun (WGS) entry which is preliminary data.</text>
</comment>
<evidence type="ECO:0000259" key="8">
    <source>
        <dbReference type="PROSITE" id="PS50850"/>
    </source>
</evidence>
<keyword evidence="3 7" id="KW-0812">Transmembrane</keyword>
<feature type="transmembrane region" description="Helical" evidence="7">
    <location>
        <begin position="165"/>
        <end position="188"/>
    </location>
</feature>
<feature type="transmembrane region" description="Helical" evidence="7">
    <location>
        <begin position="42"/>
        <end position="63"/>
    </location>
</feature>
<dbReference type="InterPro" id="IPR020846">
    <property type="entry name" value="MFS_dom"/>
</dbReference>
<evidence type="ECO:0000256" key="2">
    <source>
        <dbReference type="ARBA" id="ARBA00022475"/>
    </source>
</evidence>
<dbReference type="PANTHER" id="PTHR43124:SF10">
    <property type="entry name" value="PURINE EFFLUX PUMP PBUE"/>
    <property type="match status" value="1"/>
</dbReference>
<evidence type="ECO:0000256" key="5">
    <source>
        <dbReference type="ARBA" id="ARBA00023136"/>
    </source>
</evidence>
<evidence type="ECO:0000256" key="3">
    <source>
        <dbReference type="ARBA" id="ARBA00022692"/>
    </source>
</evidence>
<evidence type="ECO:0000256" key="4">
    <source>
        <dbReference type="ARBA" id="ARBA00022989"/>
    </source>
</evidence>
<feature type="transmembrane region" description="Helical" evidence="7">
    <location>
        <begin position="301"/>
        <end position="320"/>
    </location>
</feature>
<dbReference type="PROSITE" id="PS50850">
    <property type="entry name" value="MFS"/>
    <property type="match status" value="1"/>
</dbReference>
<dbReference type="Proteomes" id="UP000698222">
    <property type="component" value="Unassembled WGS sequence"/>
</dbReference>
<feature type="transmembrane region" description="Helical" evidence="7">
    <location>
        <begin position="326"/>
        <end position="342"/>
    </location>
</feature>
<evidence type="ECO:0000256" key="7">
    <source>
        <dbReference type="SAM" id="Phobius"/>
    </source>
</evidence>
<feature type="transmembrane region" description="Helical" evidence="7">
    <location>
        <begin position="194"/>
        <end position="215"/>
    </location>
</feature>